<name>A0A1I1S3Y3_RUMAL</name>
<dbReference type="OrthoDB" id="1815687at2"/>
<organism evidence="1 2">
    <name type="scientific">Ruminococcus albus</name>
    <dbReference type="NCBI Taxonomy" id="1264"/>
    <lineage>
        <taxon>Bacteria</taxon>
        <taxon>Bacillati</taxon>
        <taxon>Bacillota</taxon>
        <taxon>Clostridia</taxon>
        <taxon>Eubacteriales</taxon>
        <taxon>Oscillospiraceae</taxon>
        <taxon>Ruminococcus</taxon>
    </lineage>
</organism>
<protein>
    <submittedName>
        <fullName evidence="1">Uncharacterized protein</fullName>
    </submittedName>
</protein>
<accession>A0A1I1S3Y3</accession>
<evidence type="ECO:0000313" key="1">
    <source>
        <dbReference type="EMBL" id="SFD41211.1"/>
    </source>
</evidence>
<evidence type="ECO:0000313" key="2">
    <source>
        <dbReference type="Proteomes" id="UP000182192"/>
    </source>
</evidence>
<proteinExistence type="predicted"/>
<reference evidence="1 2" key="1">
    <citation type="submission" date="2016-10" db="EMBL/GenBank/DDBJ databases">
        <authorList>
            <person name="de Groot N.N."/>
        </authorList>
    </citation>
    <scope>NUCLEOTIDE SEQUENCE [LARGE SCALE GENOMIC DNA]</scope>
    <source>
        <strain evidence="1 2">AR67</strain>
    </source>
</reference>
<sequence length="454" mass="52264">MGNFSNTVHFKIGDKDKFVKGFNAYMKKKGFVPCDDDEAVKTYIIALSVDQQWATLADMDSSDDSRALFNDAKAVSKSMKLPCITEEVTDSDIAVLELFDKTGECADRIVVGDGEIYGMENNEIKPECWKPLLNNKADIEKLIELIGESDLMADERLSMISSLLGVDMLADSDELGIRNDESILKLSFKKAEEKKPTLNTLFTQIYGEALEPLGFKKPKVRMPLYVRVINDEIIHIVGIHDMKNQLVPFGAIATVYRKDLCIDRTFRQNEIWYKRLKEFYLNWHISDKPFDNAGFDYTDIIDYMPLSDAVQDSLNATMTWIFPVLDNVKTLKDVADYEEGAFKDYITVISLPINESLAAPFTDTVIRYILDDPLADLKQRYSTALKIIDEENKQFSIPQELISKNLLEFEQRYSESRQRVQTFLENEEIHNQTMEELARRKEHNLELLRKYKVL</sequence>
<gene>
    <name evidence="1" type="ORF">SAMN02910406_03840</name>
</gene>
<dbReference type="RefSeq" id="WP_074963528.1">
    <property type="nucleotide sequence ID" value="NZ_FOKQ01000083.1"/>
</dbReference>
<dbReference type="Proteomes" id="UP000182192">
    <property type="component" value="Unassembled WGS sequence"/>
</dbReference>
<dbReference type="AlphaFoldDB" id="A0A1I1S3Y3"/>
<dbReference type="EMBL" id="FOKQ01000083">
    <property type="protein sequence ID" value="SFD41211.1"/>
    <property type="molecule type" value="Genomic_DNA"/>
</dbReference>